<dbReference type="RefSeq" id="WP_341695188.1">
    <property type="nucleotide sequence ID" value="NZ_JBBYHR010000001.1"/>
</dbReference>
<comment type="caution">
    <text evidence="1">The sequence shown here is derived from an EMBL/GenBank/DDBJ whole genome shotgun (WGS) entry which is preliminary data.</text>
</comment>
<proteinExistence type="predicted"/>
<dbReference type="Proteomes" id="UP001464555">
    <property type="component" value="Unassembled WGS sequence"/>
</dbReference>
<sequence>MEKIWKNNGDGRYSLYLGERLAGVLTMDSSAGSRATATIEGKTYTIRVKGFWGSEILIADSSGKEVIKLSPITWYSSKYHLYHNGVILQLEIRNNPLAELVLSDDRHELLSYGLNSSGLGRVGVKIGGSQSEDILYDFLLWYLFMPVAQEQSGENPIFTVLS</sequence>
<evidence type="ECO:0000313" key="2">
    <source>
        <dbReference type="Proteomes" id="UP001464555"/>
    </source>
</evidence>
<reference evidence="1 2" key="1">
    <citation type="submission" date="2024-04" db="EMBL/GenBank/DDBJ databases">
        <title>Flavobacterium sp. DGU11 16S ribosomal RNA gene Genome sequencing and assembly.</title>
        <authorList>
            <person name="Park S."/>
        </authorList>
    </citation>
    <scope>NUCLEOTIDE SEQUENCE [LARGE SCALE GENOMIC DNA]</scope>
    <source>
        <strain evidence="1 2">DGU11</strain>
    </source>
</reference>
<accession>A0ABU9HS04</accession>
<keyword evidence="2" id="KW-1185">Reference proteome</keyword>
<dbReference type="EMBL" id="JBBYHR010000001">
    <property type="protein sequence ID" value="MEL1242864.1"/>
    <property type="molecule type" value="Genomic_DNA"/>
</dbReference>
<name>A0ABU9HS04_9FLAO</name>
<evidence type="ECO:0000313" key="1">
    <source>
        <dbReference type="EMBL" id="MEL1242864.1"/>
    </source>
</evidence>
<organism evidence="1 2">
    <name type="scientific">Flavobacterium arundinis</name>
    <dbReference type="NCBI Taxonomy" id="3139143"/>
    <lineage>
        <taxon>Bacteria</taxon>
        <taxon>Pseudomonadati</taxon>
        <taxon>Bacteroidota</taxon>
        <taxon>Flavobacteriia</taxon>
        <taxon>Flavobacteriales</taxon>
        <taxon>Flavobacteriaceae</taxon>
        <taxon>Flavobacterium</taxon>
    </lineage>
</organism>
<protein>
    <submittedName>
        <fullName evidence="1">Uncharacterized protein</fullName>
    </submittedName>
</protein>
<gene>
    <name evidence="1" type="ORF">AAEO56_01210</name>
</gene>